<comment type="similarity">
    <text evidence="2">Belongs to the ABC transporter superfamily.</text>
</comment>
<dbReference type="InterPro" id="IPR050388">
    <property type="entry name" value="ABC_Ni/Peptide_Import"/>
</dbReference>
<dbReference type="Gene3D" id="3.40.50.300">
    <property type="entry name" value="P-loop containing nucleotide triphosphate hydrolases"/>
    <property type="match status" value="1"/>
</dbReference>
<comment type="caution">
    <text evidence="9">The sequence shown here is derived from an EMBL/GenBank/DDBJ whole genome shotgun (WGS) entry which is preliminary data.</text>
</comment>
<comment type="subcellular location">
    <subcellularLocation>
        <location evidence="1">Cell membrane</location>
        <topology evidence="1">Peripheral membrane protein</topology>
    </subcellularLocation>
</comment>
<proteinExistence type="inferred from homology"/>
<evidence type="ECO:0000256" key="3">
    <source>
        <dbReference type="ARBA" id="ARBA00022448"/>
    </source>
</evidence>
<dbReference type="SMART" id="SM00382">
    <property type="entry name" value="AAA"/>
    <property type="match status" value="1"/>
</dbReference>
<dbReference type="PROSITE" id="PS50893">
    <property type="entry name" value="ABC_TRANSPORTER_2"/>
    <property type="match status" value="1"/>
</dbReference>
<keyword evidence="3" id="KW-0813">Transport</keyword>
<evidence type="ECO:0000313" key="9">
    <source>
        <dbReference type="EMBL" id="MFC3850531.1"/>
    </source>
</evidence>
<evidence type="ECO:0000256" key="6">
    <source>
        <dbReference type="ARBA" id="ARBA00022840"/>
    </source>
</evidence>
<keyword evidence="4" id="KW-1003">Cell membrane</keyword>
<evidence type="ECO:0000256" key="2">
    <source>
        <dbReference type="ARBA" id="ARBA00005417"/>
    </source>
</evidence>
<dbReference type="InterPro" id="IPR027417">
    <property type="entry name" value="P-loop_NTPase"/>
</dbReference>
<dbReference type="InterPro" id="IPR003439">
    <property type="entry name" value="ABC_transporter-like_ATP-bd"/>
</dbReference>
<evidence type="ECO:0000313" key="10">
    <source>
        <dbReference type="Proteomes" id="UP001595751"/>
    </source>
</evidence>
<dbReference type="InterPro" id="IPR003593">
    <property type="entry name" value="AAA+_ATPase"/>
</dbReference>
<dbReference type="Proteomes" id="UP001595751">
    <property type="component" value="Unassembled WGS sequence"/>
</dbReference>
<dbReference type="PANTHER" id="PTHR43297">
    <property type="entry name" value="OLIGOPEPTIDE TRANSPORT ATP-BINDING PROTEIN APPD"/>
    <property type="match status" value="1"/>
</dbReference>
<dbReference type="EMBL" id="JBHRZN010000003">
    <property type="protein sequence ID" value="MFC3850531.1"/>
    <property type="molecule type" value="Genomic_DNA"/>
</dbReference>
<keyword evidence="7" id="KW-0472">Membrane</keyword>
<dbReference type="SUPFAM" id="SSF52540">
    <property type="entry name" value="P-loop containing nucleoside triphosphate hydrolases"/>
    <property type="match status" value="1"/>
</dbReference>
<name>A0ABV7ZT28_9CORY</name>
<evidence type="ECO:0000256" key="7">
    <source>
        <dbReference type="ARBA" id="ARBA00023136"/>
    </source>
</evidence>
<organism evidence="9 10">
    <name type="scientific">Corynebacterium hansenii</name>
    <dbReference type="NCBI Taxonomy" id="394964"/>
    <lineage>
        <taxon>Bacteria</taxon>
        <taxon>Bacillati</taxon>
        <taxon>Actinomycetota</taxon>
        <taxon>Actinomycetes</taxon>
        <taxon>Mycobacteriales</taxon>
        <taxon>Corynebacteriaceae</taxon>
        <taxon>Corynebacterium</taxon>
    </lineage>
</organism>
<dbReference type="Pfam" id="PF00005">
    <property type="entry name" value="ABC_tran"/>
    <property type="match status" value="1"/>
</dbReference>
<dbReference type="PROSITE" id="PS00211">
    <property type="entry name" value="ABC_TRANSPORTER_1"/>
    <property type="match status" value="1"/>
</dbReference>
<evidence type="ECO:0000259" key="8">
    <source>
        <dbReference type="PROSITE" id="PS50893"/>
    </source>
</evidence>
<dbReference type="RefSeq" id="WP_290290282.1">
    <property type="nucleotide sequence ID" value="NZ_JBHRZN010000003.1"/>
</dbReference>
<protein>
    <submittedName>
        <fullName evidence="9">ATP-binding cassette domain-containing protein</fullName>
    </submittedName>
</protein>
<feature type="domain" description="ABC transporter" evidence="8">
    <location>
        <begin position="10"/>
        <end position="235"/>
    </location>
</feature>
<keyword evidence="6 9" id="KW-0067">ATP-binding</keyword>
<keyword evidence="10" id="KW-1185">Reference proteome</keyword>
<evidence type="ECO:0000256" key="4">
    <source>
        <dbReference type="ARBA" id="ARBA00022475"/>
    </source>
</evidence>
<dbReference type="PANTHER" id="PTHR43297:SF2">
    <property type="entry name" value="DIPEPTIDE TRANSPORT ATP-BINDING PROTEIN DPPD"/>
    <property type="match status" value="1"/>
</dbReference>
<accession>A0ABV7ZT28</accession>
<evidence type="ECO:0000256" key="5">
    <source>
        <dbReference type="ARBA" id="ARBA00022741"/>
    </source>
</evidence>
<gene>
    <name evidence="9" type="ORF">ACFORJ_10200</name>
</gene>
<dbReference type="InterPro" id="IPR017871">
    <property type="entry name" value="ABC_transporter-like_CS"/>
</dbReference>
<reference evidence="10" key="1">
    <citation type="journal article" date="2019" name="Int. J. Syst. Evol. Microbiol.">
        <title>The Global Catalogue of Microorganisms (GCM) 10K type strain sequencing project: providing services to taxonomists for standard genome sequencing and annotation.</title>
        <authorList>
            <consortium name="The Broad Institute Genomics Platform"/>
            <consortium name="The Broad Institute Genome Sequencing Center for Infectious Disease"/>
            <person name="Wu L."/>
            <person name="Ma J."/>
        </authorList>
    </citation>
    <scope>NUCLEOTIDE SEQUENCE [LARGE SCALE GENOMIC DNA]</scope>
    <source>
        <strain evidence="10">CCUG 53252</strain>
    </source>
</reference>
<evidence type="ECO:0000256" key="1">
    <source>
        <dbReference type="ARBA" id="ARBA00004202"/>
    </source>
</evidence>
<dbReference type="GO" id="GO:0005524">
    <property type="term" value="F:ATP binding"/>
    <property type="evidence" value="ECO:0007669"/>
    <property type="project" value="UniProtKB-KW"/>
</dbReference>
<keyword evidence="5" id="KW-0547">Nucleotide-binding</keyword>
<sequence>MTGTVKEAIAGVVDYTVAVGPEGDAPIVRDATVHLVAGRVHGLIGGSGAGKSTIGRAIAGLRPRGARTTGRVIGEGTAGLVPQAPASSFTPVRRLGPQLAEILAANGGDEGDVAKLLHRVHLPADTARMFPHQLSGGMAQRAAIAAALATGRPVIVADEPTSALDPELTAGVLGLLREVADDGLAVLLISHDIEDLRVAGLCDDVSVMRRGEIIEQGPAERVFASPAHDYTRALLAALPSGGMRLTAPYERG</sequence>